<keyword evidence="2" id="KW-1185">Reference proteome</keyword>
<evidence type="ECO:0000313" key="2">
    <source>
        <dbReference type="Proteomes" id="UP000182841"/>
    </source>
</evidence>
<evidence type="ECO:0000313" key="1">
    <source>
        <dbReference type="EMBL" id="SES03671.1"/>
    </source>
</evidence>
<sequence>MSTRTIEHKAPKKQFLTLDELAAFVQDAMRSGAAGTEVVSAAVSFGGKLQSLAIDVDTAKQDPAETAN</sequence>
<organism evidence="1 2">
    <name type="scientific">Streptomyces qinglanensis</name>
    <dbReference type="NCBI Taxonomy" id="943816"/>
    <lineage>
        <taxon>Bacteria</taxon>
        <taxon>Bacillati</taxon>
        <taxon>Actinomycetota</taxon>
        <taxon>Actinomycetes</taxon>
        <taxon>Kitasatosporales</taxon>
        <taxon>Streptomycetaceae</taxon>
        <taxon>Streptomyces</taxon>
    </lineage>
</organism>
<dbReference type="RefSeq" id="WP_075001178.1">
    <property type="nucleotide sequence ID" value="NZ_FOGO01000007.1"/>
</dbReference>
<dbReference type="EMBL" id="FOGO01000007">
    <property type="protein sequence ID" value="SES03671.1"/>
    <property type="molecule type" value="Genomic_DNA"/>
</dbReference>
<name>A0A1H9U341_9ACTN</name>
<dbReference type="AlphaFoldDB" id="A0A1H9U341"/>
<protein>
    <submittedName>
        <fullName evidence="1">Uncharacterized protein</fullName>
    </submittedName>
</protein>
<dbReference type="Proteomes" id="UP000182841">
    <property type="component" value="Unassembled WGS sequence"/>
</dbReference>
<reference evidence="2" key="1">
    <citation type="submission" date="2016-10" db="EMBL/GenBank/DDBJ databases">
        <authorList>
            <person name="Varghese N."/>
            <person name="Submissions S."/>
        </authorList>
    </citation>
    <scope>NUCLEOTIDE SEQUENCE [LARGE SCALE GENOMIC DNA]</scope>
    <source>
        <strain evidence="2">CGMCC 4.6825</strain>
    </source>
</reference>
<gene>
    <name evidence="1" type="ORF">SAMN05421870_107259</name>
</gene>
<dbReference type="OrthoDB" id="4329345at2"/>
<accession>A0A1H9U341</accession>
<proteinExistence type="predicted"/>